<feature type="transmembrane region" description="Helical" evidence="8">
    <location>
        <begin position="353"/>
        <end position="372"/>
    </location>
</feature>
<accession>A0A1S2XEB2</accession>
<dbReference type="PaxDb" id="3827-XP_004488025.1"/>
<evidence type="ECO:0000313" key="11">
    <source>
        <dbReference type="RefSeq" id="XP_004488025.1"/>
    </source>
</evidence>
<dbReference type="GO" id="GO:0010329">
    <property type="term" value="F:auxin efflux transmembrane transporter activity"/>
    <property type="evidence" value="ECO:0007669"/>
    <property type="project" value="TreeGrafter"/>
</dbReference>
<protein>
    <recommendedName>
        <fullName evidence="8">Auxin efflux carrier component</fullName>
    </recommendedName>
</protein>
<keyword evidence="4 8" id="KW-0812">Transmembrane</keyword>
<dbReference type="RefSeq" id="XP_004488025.1">
    <property type="nucleotide sequence ID" value="XM_004487968.1"/>
</dbReference>
<keyword evidence="5 8" id="KW-1133">Transmembrane helix</keyword>
<comment type="subcellular location">
    <subcellularLocation>
        <location evidence="1 8">Membrane</location>
        <topology evidence="1 8">Multi-pass membrane protein</topology>
    </subcellularLocation>
</comment>
<dbReference type="InterPro" id="IPR014024">
    <property type="entry name" value="Auxin_eff_plant"/>
</dbReference>
<evidence type="ECO:0000256" key="1">
    <source>
        <dbReference type="ARBA" id="ARBA00004141"/>
    </source>
</evidence>
<evidence type="ECO:0000256" key="7">
    <source>
        <dbReference type="ARBA" id="ARBA00023294"/>
    </source>
</evidence>
<dbReference type="GO" id="GO:0009734">
    <property type="term" value="P:auxin-activated signaling pathway"/>
    <property type="evidence" value="ECO:0007669"/>
    <property type="project" value="UniProtKB-UniRule"/>
</dbReference>
<dbReference type="PANTHER" id="PTHR31752:SF4">
    <property type="entry name" value="AUXIN EFFLUX CARRIER COMPONENT 2"/>
    <property type="match status" value="1"/>
</dbReference>
<comment type="similarity">
    <text evidence="2 8">Belongs to the auxin efflux carrier (TC 2.A.69.1) family.</text>
</comment>
<reference evidence="10" key="1">
    <citation type="journal article" date="2013" name="Nat. Biotechnol.">
        <title>Draft genome sequence of chickpea (Cicer arietinum) provides a resource for trait improvement.</title>
        <authorList>
            <person name="Varshney R.K."/>
            <person name="Song C."/>
            <person name="Saxena R.K."/>
            <person name="Azam S."/>
            <person name="Yu S."/>
            <person name="Sharpe A.G."/>
            <person name="Cannon S."/>
            <person name="Baek J."/>
            <person name="Rosen B.D."/>
            <person name="Tar'an B."/>
            <person name="Millan T."/>
            <person name="Zhang X."/>
            <person name="Ramsay L.D."/>
            <person name="Iwata A."/>
            <person name="Wang Y."/>
            <person name="Nelson W."/>
            <person name="Farmer A.D."/>
            <person name="Gaur P.M."/>
            <person name="Soderlund C."/>
            <person name="Penmetsa R.V."/>
            <person name="Xu C."/>
            <person name="Bharti A.K."/>
            <person name="He W."/>
            <person name="Winter P."/>
            <person name="Zhao S."/>
            <person name="Hane J.K."/>
            <person name="Carrasquilla-Garcia N."/>
            <person name="Condie J.A."/>
            <person name="Upadhyaya H.D."/>
            <person name="Luo M.C."/>
            <person name="Thudi M."/>
            <person name="Gowda C.L."/>
            <person name="Singh N.P."/>
            <person name="Lichtenzveig J."/>
            <person name="Gali K.K."/>
            <person name="Rubio J."/>
            <person name="Nadarajan N."/>
            <person name="Dolezel J."/>
            <person name="Bansal K.C."/>
            <person name="Xu X."/>
            <person name="Edwards D."/>
            <person name="Zhang G."/>
            <person name="Kahl G."/>
            <person name="Gil J."/>
            <person name="Singh K.B."/>
            <person name="Datta S.K."/>
            <person name="Jackson S.A."/>
            <person name="Wang J."/>
            <person name="Cook D.R."/>
        </authorList>
    </citation>
    <scope>NUCLEOTIDE SEQUENCE [LARGE SCALE GENOMIC DNA]</scope>
    <source>
        <strain evidence="10">cv. CDC Frontier</strain>
    </source>
</reference>
<dbReference type="PANTHER" id="PTHR31752">
    <property type="entry name" value="AUXIN EFFLUX CARRIER COMPONENT 1B-RELATED"/>
    <property type="match status" value="1"/>
</dbReference>
<comment type="caution">
    <text evidence="8">Lacks conserved residue(s) required for the propagation of feature annotation.</text>
</comment>
<organism evidence="10 11">
    <name type="scientific">Cicer arietinum</name>
    <name type="common">Chickpea</name>
    <name type="synonym">Garbanzo</name>
    <dbReference type="NCBI Taxonomy" id="3827"/>
    <lineage>
        <taxon>Eukaryota</taxon>
        <taxon>Viridiplantae</taxon>
        <taxon>Streptophyta</taxon>
        <taxon>Embryophyta</taxon>
        <taxon>Tracheophyta</taxon>
        <taxon>Spermatophyta</taxon>
        <taxon>Magnoliopsida</taxon>
        <taxon>eudicotyledons</taxon>
        <taxon>Gunneridae</taxon>
        <taxon>Pentapetalae</taxon>
        <taxon>rosids</taxon>
        <taxon>fabids</taxon>
        <taxon>Fabales</taxon>
        <taxon>Fabaceae</taxon>
        <taxon>Papilionoideae</taxon>
        <taxon>50 kb inversion clade</taxon>
        <taxon>NPAAA clade</taxon>
        <taxon>Hologalegina</taxon>
        <taxon>IRL clade</taxon>
        <taxon>Cicereae</taxon>
        <taxon>Cicer</taxon>
    </lineage>
</organism>
<feature type="region of interest" description="Disordered" evidence="9">
    <location>
        <begin position="277"/>
        <end position="309"/>
    </location>
</feature>
<evidence type="ECO:0000256" key="4">
    <source>
        <dbReference type="ARBA" id="ARBA00022692"/>
    </source>
</evidence>
<keyword evidence="7 8" id="KW-0927">Auxin signaling pathway</keyword>
<evidence type="ECO:0000256" key="8">
    <source>
        <dbReference type="RuleBase" id="RU362108"/>
    </source>
</evidence>
<dbReference type="InterPro" id="IPR004776">
    <property type="entry name" value="Mem_transp_PIN-like"/>
</dbReference>
<gene>
    <name evidence="11" type="primary">LOC101495923</name>
</gene>
<dbReference type="Pfam" id="PF03547">
    <property type="entry name" value="Mem_trans"/>
    <property type="match status" value="1"/>
</dbReference>
<dbReference type="GeneID" id="101495923"/>
<evidence type="ECO:0000256" key="5">
    <source>
        <dbReference type="ARBA" id="ARBA00022989"/>
    </source>
</evidence>
<keyword evidence="3 8" id="KW-0813">Transport</keyword>
<dbReference type="GO" id="GO:0005783">
    <property type="term" value="C:endoplasmic reticulum"/>
    <property type="evidence" value="ECO:0007669"/>
    <property type="project" value="TreeGrafter"/>
</dbReference>
<sequence>MIKGKDVYNILESIVPLYVAMILGYGSVKWWKIFTPDQCVGINRFVALFAIPTLTFIFISPINPYHMNWQLLLADTLQKVVTLVVLSLWNIFTKRGGIDWNITLFSLTNLPNTLVVGIPLLKAMYGTFTTTLLIQILVLQNVLWYNLLLFLHEYRAAKLYISQQFIETNNVEGSIISHKVDSINVDVEMGEINGNNNNLNVKSYSTSRVQNFGGVEVYSSYSNSPKIDGFEGKILKIQNQRFWRSNSCPDLMVSSFQNLKSTFSWFTNNGQIKEKCSGSLGMPQEEMNASKVSGDKEHESKDGIKNQLTERPKELEIKKRISVDNKQQIPPGRGMMTKLILVKVGRTLAKNPNVHAAILALAWSLISFRWNIKMPAIIHDSVTIMSDTGLGMSMFSLGVFTALQPKIIACSKTELAFSMILKFLVGPVLFGATSAAVGIRGVVFKFGIMQAALPHGIVPFVFAREYNLHAVIFNTSVILGTAIALPIAILYYVLLDLNVSF</sequence>
<proteinExistence type="inferred from homology"/>
<dbReference type="OrthoDB" id="1398709at2759"/>
<dbReference type="KEGG" id="cam:101495923"/>
<dbReference type="eggNOG" id="ENOG502QV64">
    <property type="taxonomic scope" value="Eukaryota"/>
</dbReference>
<feature type="compositionally biased region" description="Basic and acidic residues" evidence="9">
    <location>
        <begin position="293"/>
        <end position="309"/>
    </location>
</feature>
<name>A0A1S2XEB2_CICAR</name>
<dbReference type="AlphaFoldDB" id="A0A1S2XEB2"/>
<feature type="transmembrane region" description="Helical" evidence="8">
    <location>
        <begin position="40"/>
        <end position="59"/>
    </location>
</feature>
<dbReference type="Proteomes" id="UP000087171">
    <property type="component" value="Chromosome Ca1"/>
</dbReference>
<feature type="transmembrane region" description="Helical" evidence="8">
    <location>
        <begin position="443"/>
        <end position="463"/>
    </location>
</feature>
<reference evidence="11" key="2">
    <citation type="submission" date="2025-08" db="UniProtKB">
        <authorList>
            <consortium name="RefSeq"/>
        </authorList>
    </citation>
    <scope>IDENTIFICATION</scope>
    <source>
        <tissue evidence="11">Etiolated seedlings</tissue>
    </source>
</reference>
<feature type="transmembrane region" description="Helical" evidence="8">
    <location>
        <begin position="384"/>
        <end position="403"/>
    </location>
</feature>
<keyword evidence="6 8" id="KW-0472">Membrane</keyword>
<dbReference type="GO" id="GO:0009926">
    <property type="term" value="P:auxin polar transport"/>
    <property type="evidence" value="ECO:0007669"/>
    <property type="project" value="TreeGrafter"/>
</dbReference>
<evidence type="ECO:0000256" key="9">
    <source>
        <dbReference type="SAM" id="MobiDB-lite"/>
    </source>
</evidence>
<keyword evidence="10" id="KW-1185">Reference proteome</keyword>
<evidence type="ECO:0000313" key="10">
    <source>
        <dbReference type="Proteomes" id="UP000087171"/>
    </source>
</evidence>
<dbReference type="InterPro" id="IPR051107">
    <property type="entry name" value="Auxin_Efflux_Carrier"/>
</dbReference>
<feature type="transmembrane region" description="Helical" evidence="8">
    <location>
        <begin position="7"/>
        <end position="28"/>
    </location>
</feature>
<dbReference type="STRING" id="3827.A0A1S2XEB2"/>
<feature type="transmembrane region" description="Helical" evidence="8">
    <location>
        <begin position="470"/>
        <end position="494"/>
    </location>
</feature>
<feature type="transmembrane region" description="Helical" evidence="8">
    <location>
        <begin position="415"/>
        <end position="437"/>
    </location>
</feature>
<evidence type="ECO:0000256" key="2">
    <source>
        <dbReference type="ARBA" id="ARBA00009177"/>
    </source>
</evidence>
<feature type="transmembrane region" description="Helical" evidence="8">
    <location>
        <begin position="132"/>
        <end position="151"/>
    </location>
</feature>
<dbReference type="NCBIfam" id="TIGR00946">
    <property type="entry name" value="2a69"/>
    <property type="match status" value="1"/>
</dbReference>
<dbReference type="GO" id="GO:0005886">
    <property type="term" value="C:plasma membrane"/>
    <property type="evidence" value="ECO:0007669"/>
    <property type="project" value="TreeGrafter"/>
</dbReference>
<evidence type="ECO:0000256" key="6">
    <source>
        <dbReference type="ARBA" id="ARBA00023136"/>
    </source>
</evidence>
<comment type="function">
    <text evidence="8">May act as a component of the auxin efflux carrier.</text>
</comment>
<evidence type="ECO:0000256" key="3">
    <source>
        <dbReference type="ARBA" id="ARBA00022448"/>
    </source>
</evidence>